<dbReference type="Gene3D" id="3.90.1200.10">
    <property type="match status" value="1"/>
</dbReference>
<dbReference type="Proteomes" id="UP000199441">
    <property type="component" value="Unassembled WGS sequence"/>
</dbReference>
<dbReference type="InterPro" id="IPR002575">
    <property type="entry name" value="Aminoglycoside_PTrfase"/>
</dbReference>
<evidence type="ECO:0000259" key="1">
    <source>
        <dbReference type="Pfam" id="PF01636"/>
    </source>
</evidence>
<gene>
    <name evidence="2" type="ORF">SAMN04488001_1618</name>
</gene>
<dbReference type="RefSeq" id="WP_089946403.1">
    <property type="nucleotide sequence ID" value="NZ_FNOI01000002.1"/>
</dbReference>
<sequence length="338" mass="37028">MTKSRTALAADFLATTDWKHARLSPLAGDASNRKYDRVAAEGMPAAVLMDAPPQKGEDVRPFVKIAKHLAAQGLSAPTVYAEDAVQGFLLLEDLGDDLFARVLEDKPELETTLYQAAVDALIVAQNASPPPLAPYDAAAMSGTARLVTEWYLPNVTGAPTNDSLSKTYDALVADMLARLMTGQPVMVQRDYHAENLLWLPMREGAARVGLLDFQDAMLGHPAYDLASLLKDARRDVSDDVQRAMLDYYIANTGVEDHAFRAGYAACSAQRNLRILGVFARLCVRDGKPNYPDLMPRVWRNLMDDLQHPELTELRAFIEDHVPAPDADIIARIKAAADA</sequence>
<accession>A0A1H2VSY9</accession>
<keyword evidence="3" id="KW-1185">Reference proteome</keyword>
<protein>
    <recommendedName>
        <fullName evidence="1">Aminoglycoside phosphotransferase domain-containing protein</fullName>
    </recommendedName>
</protein>
<organism evidence="2 3">
    <name type="scientific">Litoreibacter albidus</name>
    <dbReference type="NCBI Taxonomy" id="670155"/>
    <lineage>
        <taxon>Bacteria</taxon>
        <taxon>Pseudomonadati</taxon>
        <taxon>Pseudomonadota</taxon>
        <taxon>Alphaproteobacteria</taxon>
        <taxon>Rhodobacterales</taxon>
        <taxon>Roseobacteraceae</taxon>
        <taxon>Litoreibacter</taxon>
    </lineage>
</organism>
<dbReference type="OrthoDB" id="9809275at2"/>
<dbReference type="STRING" id="670155.SAMN04488001_1618"/>
<evidence type="ECO:0000313" key="2">
    <source>
        <dbReference type="EMBL" id="SDW71420.1"/>
    </source>
</evidence>
<dbReference type="EMBL" id="FNOI01000002">
    <property type="protein sequence ID" value="SDW71420.1"/>
    <property type="molecule type" value="Genomic_DNA"/>
</dbReference>
<feature type="domain" description="Aminoglycoside phosphotransferase" evidence="1">
    <location>
        <begin position="23"/>
        <end position="255"/>
    </location>
</feature>
<reference evidence="3" key="1">
    <citation type="submission" date="2016-10" db="EMBL/GenBank/DDBJ databases">
        <authorList>
            <person name="Varghese N."/>
            <person name="Submissions S."/>
        </authorList>
    </citation>
    <scope>NUCLEOTIDE SEQUENCE [LARGE SCALE GENOMIC DNA]</scope>
    <source>
        <strain evidence="3">DSM 26922</strain>
    </source>
</reference>
<proteinExistence type="predicted"/>
<dbReference type="AlphaFoldDB" id="A0A1H2VSY9"/>
<name>A0A1H2VSY9_9RHOB</name>
<evidence type="ECO:0000313" key="3">
    <source>
        <dbReference type="Proteomes" id="UP000199441"/>
    </source>
</evidence>
<dbReference type="SUPFAM" id="SSF56112">
    <property type="entry name" value="Protein kinase-like (PK-like)"/>
    <property type="match status" value="1"/>
</dbReference>
<dbReference type="Gene3D" id="3.30.200.20">
    <property type="entry name" value="Phosphorylase Kinase, domain 1"/>
    <property type="match status" value="1"/>
</dbReference>
<dbReference type="InterPro" id="IPR011009">
    <property type="entry name" value="Kinase-like_dom_sf"/>
</dbReference>
<dbReference type="Pfam" id="PF01636">
    <property type="entry name" value="APH"/>
    <property type="match status" value="1"/>
</dbReference>